<dbReference type="AlphaFoldDB" id="A0A2M7G7K1"/>
<evidence type="ECO:0000313" key="2">
    <source>
        <dbReference type="Proteomes" id="UP000231019"/>
    </source>
</evidence>
<comment type="caution">
    <text evidence="1">The sequence shown here is derived from an EMBL/GenBank/DDBJ whole genome shotgun (WGS) entry which is preliminary data.</text>
</comment>
<name>A0A2M7G7K1_9BACT</name>
<protein>
    <submittedName>
        <fullName evidence="1">Transcriptional regulator</fullName>
    </submittedName>
</protein>
<dbReference type="InterPro" id="IPR036390">
    <property type="entry name" value="WH_DNA-bd_sf"/>
</dbReference>
<accession>A0A2M7G7K1</accession>
<dbReference type="Proteomes" id="UP000231019">
    <property type="component" value="Unassembled WGS sequence"/>
</dbReference>
<dbReference type="GO" id="GO:0005829">
    <property type="term" value="C:cytosol"/>
    <property type="evidence" value="ECO:0007669"/>
    <property type="project" value="TreeGrafter"/>
</dbReference>
<dbReference type="SUPFAM" id="SSF46785">
    <property type="entry name" value="Winged helix' DNA-binding domain"/>
    <property type="match status" value="1"/>
</dbReference>
<dbReference type="PANTHER" id="PTHR33221">
    <property type="entry name" value="WINGED HELIX-TURN-HELIX TRANSCRIPTIONAL REGULATOR, RRF2 FAMILY"/>
    <property type="match status" value="1"/>
</dbReference>
<dbReference type="Pfam" id="PF02082">
    <property type="entry name" value="Rrf2"/>
    <property type="match status" value="1"/>
</dbReference>
<sequence length="147" mass="16382">MKTDQRLWRTLHVLIHMGHHPAPLTSQTLAKMLNTHAVVVRRTLACLREKQLIQAEKGHGGGWYLLKPLSQISLREVYEALGEPAILLLTPENNPPGCLVEKAVNQALDDVLQEARNLVLARFADLTLAHIEEDFQALLQSTEVIAG</sequence>
<reference evidence="1 2" key="1">
    <citation type="submission" date="2017-09" db="EMBL/GenBank/DDBJ databases">
        <title>Depth-based differentiation of microbial function through sediment-hosted aquifers and enrichment of novel symbionts in the deep terrestrial subsurface.</title>
        <authorList>
            <person name="Probst A.J."/>
            <person name="Ladd B."/>
            <person name="Jarett J.K."/>
            <person name="Geller-Mcgrath D.E."/>
            <person name="Sieber C.M."/>
            <person name="Emerson J.B."/>
            <person name="Anantharaman K."/>
            <person name="Thomas B.C."/>
            <person name="Malmstrom R."/>
            <person name="Stieglmeier M."/>
            <person name="Klingl A."/>
            <person name="Woyke T."/>
            <person name="Ryan C.M."/>
            <person name="Banfield J.F."/>
        </authorList>
    </citation>
    <scope>NUCLEOTIDE SEQUENCE [LARGE SCALE GENOMIC DNA]</scope>
    <source>
        <strain evidence="1">CG17_big_fil_post_rev_8_21_14_2_50_48_46</strain>
    </source>
</reference>
<dbReference type="EMBL" id="PFFQ01000015">
    <property type="protein sequence ID" value="PIW18044.1"/>
    <property type="molecule type" value="Genomic_DNA"/>
</dbReference>
<gene>
    <name evidence="1" type="ORF">COW36_06475</name>
</gene>
<dbReference type="InterPro" id="IPR036388">
    <property type="entry name" value="WH-like_DNA-bd_sf"/>
</dbReference>
<dbReference type="PROSITE" id="PS51197">
    <property type="entry name" value="HTH_RRF2_2"/>
    <property type="match status" value="1"/>
</dbReference>
<dbReference type="GO" id="GO:0003700">
    <property type="term" value="F:DNA-binding transcription factor activity"/>
    <property type="evidence" value="ECO:0007669"/>
    <property type="project" value="TreeGrafter"/>
</dbReference>
<dbReference type="Gene3D" id="1.10.10.10">
    <property type="entry name" value="Winged helix-like DNA-binding domain superfamily/Winged helix DNA-binding domain"/>
    <property type="match status" value="1"/>
</dbReference>
<organism evidence="1 2">
    <name type="scientific">bacterium (Candidatus Blackallbacteria) CG17_big_fil_post_rev_8_21_14_2_50_48_46</name>
    <dbReference type="NCBI Taxonomy" id="2014261"/>
    <lineage>
        <taxon>Bacteria</taxon>
        <taxon>Candidatus Blackallbacteria</taxon>
    </lineage>
</organism>
<proteinExistence type="predicted"/>
<dbReference type="PANTHER" id="PTHR33221:SF15">
    <property type="entry name" value="HTH-TYPE TRANSCRIPTIONAL REGULATOR YWGB-RELATED"/>
    <property type="match status" value="1"/>
</dbReference>
<dbReference type="InterPro" id="IPR000944">
    <property type="entry name" value="Tscrpt_reg_Rrf2"/>
</dbReference>
<evidence type="ECO:0000313" key="1">
    <source>
        <dbReference type="EMBL" id="PIW18044.1"/>
    </source>
</evidence>